<organism evidence="2 3">
    <name type="scientific">Jaapia argillacea MUCL 33604</name>
    <dbReference type="NCBI Taxonomy" id="933084"/>
    <lineage>
        <taxon>Eukaryota</taxon>
        <taxon>Fungi</taxon>
        <taxon>Dikarya</taxon>
        <taxon>Basidiomycota</taxon>
        <taxon>Agaricomycotina</taxon>
        <taxon>Agaricomycetes</taxon>
        <taxon>Agaricomycetidae</taxon>
        <taxon>Jaapiales</taxon>
        <taxon>Jaapiaceae</taxon>
        <taxon>Jaapia</taxon>
    </lineage>
</organism>
<name>A0A067Q2R3_9AGAM</name>
<feature type="region of interest" description="Disordered" evidence="1">
    <location>
        <begin position="26"/>
        <end position="62"/>
    </location>
</feature>
<evidence type="ECO:0000313" key="2">
    <source>
        <dbReference type="EMBL" id="KDQ57787.1"/>
    </source>
</evidence>
<sequence>MSSRCPRYWISLRLARTQCSQRLNLQRPYGTSTIDSSTQKDGTQRGPGRPLRPYRTPPQTLDPKKLSTTEFLDLARLKELPPRWRFHYSHGYTPILEFPENSRGFLYFNREQGAPTLAASIRFRVTNDEDPSSFPTGHDLLFPNRTTWQILMPTVVSTRCYRMLADVLVRDHFIDSRLLDRFKYALRMKRNSIILYSLHQEFLLDFSHYHLYPWVVLGDETMHRVVFSRFRKDHRPKTPRSIYTGRAIVRFELAQLPRHAGRTLVLRVLRVVEPIIPAPGYDGYIPTPQAGELLMRRTSVPWSIDVDNDRSDATLGLRLLVDAAEKEKQVISTGQNL</sequence>
<evidence type="ECO:0000313" key="3">
    <source>
        <dbReference type="Proteomes" id="UP000027265"/>
    </source>
</evidence>
<dbReference type="OrthoDB" id="2750929at2759"/>
<accession>A0A067Q2R3</accession>
<feature type="compositionally biased region" description="Polar residues" evidence="1">
    <location>
        <begin position="26"/>
        <end position="41"/>
    </location>
</feature>
<dbReference type="InParanoid" id="A0A067Q2R3"/>
<keyword evidence="3" id="KW-1185">Reference proteome</keyword>
<proteinExistence type="predicted"/>
<protein>
    <submittedName>
        <fullName evidence="2">Uncharacterized protein</fullName>
    </submittedName>
</protein>
<dbReference type="EMBL" id="KL197719">
    <property type="protein sequence ID" value="KDQ57787.1"/>
    <property type="molecule type" value="Genomic_DNA"/>
</dbReference>
<evidence type="ECO:0000256" key="1">
    <source>
        <dbReference type="SAM" id="MobiDB-lite"/>
    </source>
</evidence>
<reference evidence="3" key="1">
    <citation type="journal article" date="2014" name="Proc. Natl. Acad. Sci. U.S.A.">
        <title>Extensive sampling of basidiomycete genomes demonstrates inadequacy of the white-rot/brown-rot paradigm for wood decay fungi.</title>
        <authorList>
            <person name="Riley R."/>
            <person name="Salamov A.A."/>
            <person name="Brown D.W."/>
            <person name="Nagy L.G."/>
            <person name="Floudas D."/>
            <person name="Held B.W."/>
            <person name="Levasseur A."/>
            <person name="Lombard V."/>
            <person name="Morin E."/>
            <person name="Otillar R."/>
            <person name="Lindquist E.A."/>
            <person name="Sun H."/>
            <person name="LaButti K.M."/>
            <person name="Schmutz J."/>
            <person name="Jabbour D."/>
            <person name="Luo H."/>
            <person name="Baker S.E."/>
            <person name="Pisabarro A.G."/>
            <person name="Walton J.D."/>
            <person name="Blanchette R.A."/>
            <person name="Henrissat B."/>
            <person name="Martin F."/>
            <person name="Cullen D."/>
            <person name="Hibbett D.S."/>
            <person name="Grigoriev I.V."/>
        </authorList>
    </citation>
    <scope>NUCLEOTIDE SEQUENCE [LARGE SCALE GENOMIC DNA]</scope>
    <source>
        <strain evidence="3">MUCL 33604</strain>
    </source>
</reference>
<dbReference type="Proteomes" id="UP000027265">
    <property type="component" value="Unassembled WGS sequence"/>
</dbReference>
<gene>
    <name evidence="2" type="ORF">JAAARDRAFT_156790</name>
</gene>
<dbReference type="HOGENOM" id="CLU_066045_1_1_1"/>
<dbReference type="AlphaFoldDB" id="A0A067Q2R3"/>